<evidence type="ECO:0000313" key="2">
    <source>
        <dbReference type="EMBL" id="MBI5252070.1"/>
    </source>
</evidence>
<evidence type="ECO:0000259" key="1">
    <source>
        <dbReference type="Pfam" id="PF19289"/>
    </source>
</evidence>
<dbReference type="Proteomes" id="UP000807825">
    <property type="component" value="Unassembled WGS sequence"/>
</dbReference>
<dbReference type="PANTHER" id="PTHR43421:SF1">
    <property type="entry name" value="METALLOPROTEASE PMBA"/>
    <property type="match status" value="1"/>
</dbReference>
<dbReference type="GO" id="GO:0008237">
    <property type="term" value="F:metallopeptidase activity"/>
    <property type="evidence" value="ECO:0007669"/>
    <property type="project" value="InterPro"/>
</dbReference>
<name>A0A9D6V7L7_9BACT</name>
<dbReference type="PANTHER" id="PTHR43421">
    <property type="entry name" value="METALLOPROTEASE PMBA"/>
    <property type="match status" value="1"/>
</dbReference>
<dbReference type="EMBL" id="JACRDE010000560">
    <property type="protein sequence ID" value="MBI5252070.1"/>
    <property type="molecule type" value="Genomic_DNA"/>
</dbReference>
<evidence type="ECO:0000313" key="3">
    <source>
        <dbReference type="Proteomes" id="UP000807825"/>
    </source>
</evidence>
<feature type="non-terminal residue" evidence="2">
    <location>
        <position position="1"/>
    </location>
</feature>
<dbReference type="InterPro" id="IPR045569">
    <property type="entry name" value="Metalloprtase-TldD/E_C"/>
</dbReference>
<dbReference type="GO" id="GO:0005829">
    <property type="term" value="C:cytosol"/>
    <property type="evidence" value="ECO:0007669"/>
    <property type="project" value="TreeGrafter"/>
</dbReference>
<sequence>KEKLDLIQRLFNLSLKEVRPRPGKMKVLFFPETLYALIWRIQAAANGKNIYEKTSPLLDKIGHSLFDPGISLYDDPLNDQRPQARACDDEGTPCRLFPIIEQGVLKNFYYDLFYAGKMKTSPTGHGFKSAMWGGETIALKPRPALEYLNLKPGEKAFWDLIQSMDRGVLVAGVLGAHSGNILNGDFSIGLAPAIYVEKGEIIGRVKDAMAAGNIYETLKEVVALEDTAHPTYGGTFPAVLLDQVNVAW</sequence>
<dbReference type="Pfam" id="PF19289">
    <property type="entry name" value="PmbA_TldD_3rd"/>
    <property type="match status" value="1"/>
</dbReference>
<dbReference type="GO" id="GO:0006508">
    <property type="term" value="P:proteolysis"/>
    <property type="evidence" value="ECO:0007669"/>
    <property type="project" value="InterPro"/>
</dbReference>
<comment type="caution">
    <text evidence="2">The sequence shown here is derived from an EMBL/GenBank/DDBJ whole genome shotgun (WGS) entry which is preliminary data.</text>
</comment>
<dbReference type="InterPro" id="IPR047657">
    <property type="entry name" value="PmbA"/>
</dbReference>
<protein>
    <submittedName>
        <fullName evidence="2">TldD/PmbA family protein</fullName>
    </submittedName>
</protein>
<proteinExistence type="predicted"/>
<accession>A0A9D6V7L7</accession>
<organism evidence="2 3">
    <name type="scientific">Desulfomonile tiedjei</name>
    <dbReference type="NCBI Taxonomy" id="2358"/>
    <lineage>
        <taxon>Bacteria</taxon>
        <taxon>Pseudomonadati</taxon>
        <taxon>Thermodesulfobacteriota</taxon>
        <taxon>Desulfomonilia</taxon>
        <taxon>Desulfomonilales</taxon>
        <taxon>Desulfomonilaceae</taxon>
        <taxon>Desulfomonile</taxon>
    </lineage>
</organism>
<feature type="domain" description="Metalloprotease TldD/E C-terminal" evidence="1">
    <location>
        <begin position="22"/>
        <end position="247"/>
    </location>
</feature>
<dbReference type="AlphaFoldDB" id="A0A9D6V7L7"/>
<dbReference type="InterPro" id="IPR036059">
    <property type="entry name" value="TldD/PmbA_sf"/>
</dbReference>
<dbReference type="SUPFAM" id="SSF111283">
    <property type="entry name" value="Putative modulator of DNA gyrase, PmbA/TldD"/>
    <property type="match status" value="1"/>
</dbReference>
<reference evidence="2" key="1">
    <citation type="submission" date="2020-07" db="EMBL/GenBank/DDBJ databases">
        <title>Huge and variable diversity of episymbiotic CPR bacteria and DPANN archaea in groundwater ecosystems.</title>
        <authorList>
            <person name="He C.Y."/>
            <person name="Keren R."/>
            <person name="Whittaker M."/>
            <person name="Farag I.F."/>
            <person name="Doudna J."/>
            <person name="Cate J.H.D."/>
            <person name="Banfield J.F."/>
        </authorList>
    </citation>
    <scope>NUCLEOTIDE SEQUENCE</scope>
    <source>
        <strain evidence="2">NC_groundwater_1664_Pr3_B-0.1um_52_9</strain>
    </source>
</reference>
<gene>
    <name evidence="2" type="ORF">HY912_21455</name>
</gene>